<dbReference type="EMBL" id="JAUNZN010000005">
    <property type="protein sequence ID" value="KAK4821389.1"/>
    <property type="molecule type" value="Genomic_DNA"/>
</dbReference>
<accession>A0AAN7RUV6</accession>
<organism evidence="6 7">
    <name type="scientific">Mycteria americana</name>
    <name type="common">Wood stork</name>
    <dbReference type="NCBI Taxonomy" id="33587"/>
    <lineage>
        <taxon>Eukaryota</taxon>
        <taxon>Metazoa</taxon>
        <taxon>Chordata</taxon>
        <taxon>Craniata</taxon>
        <taxon>Vertebrata</taxon>
        <taxon>Euteleostomi</taxon>
        <taxon>Archelosauria</taxon>
        <taxon>Archosauria</taxon>
        <taxon>Dinosauria</taxon>
        <taxon>Saurischia</taxon>
        <taxon>Theropoda</taxon>
        <taxon>Coelurosauria</taxon>
        <taxon>Aves</taxon>
        <taxon>Neognathae</taxon>
        <taxon>Neoaves</taxon>
        <taxon>Aequornithes</taxon>
        <taxon>Ciconiiformes</taxon>
        <taxon>Ciconiidae</taxon>
        <taxon>Mycteria</taxon>
    </lineage>
</organism>
<proteinExistence type="inferred from homology"/>
<gene>
    <name evidence="6" type="ORF">QYF61_019290</name>
</gene>
<dbReference type="GO" id="GO:0005200">
    <property type="term" value="F:structural constituent of cytoskeleton"/>
    <property type="evidence" value="ECO:0007669"/>
    <property type="project" value="InterPro"/>
</dbReference>
<reference evidence="6 7" key="1">
    <citation type="journal article" date="2023" name="J. Hered.">
        <title>Chromosome-level genome of the wood stork (Mycteria americana) provides insight into avian chromosome evolution.</title>
        <authorList>
            <person name="Flamio R. Jr."/>
            <person name="Ramstad K.M."/>
        </authorList>
    </citation>
    <scope>NUCLEOTIDE SEQUENCE [LARGE SCALE GENOMIC DNA]</scope>
    <source>
        <strain evidence="6">JAX WOST 10</strain>
    </source>
</reference>
<keyword evidence="4" id="KW-0007">Acetylation</keyword>
<protein>
    <recommendedName>
        <fullName evidence="5">Keratin</fullName>
    </recommendedName>
</protein>
<dbReference type="PANTHER" id="PTHR31203">
    <property type="entry name" value="BETA-KERATIN-RELATED PROTEIN-RELATED"/>
    <property type="match status" value="1"/>
</dbReference>
<name>A0AAN7RUV6_MYCAM</name>
<evidence type="ECO:0000256" key="2">
    <source>
        <dbReference type="ARBA" id="ARBA00011806"/>
    </source>
</evidence>
<evidence type="ECO:0000256" key="1">
    <source>
        <dbReference type="ARBA" id="ARBA00008702"/>
    </source>
</evidence>
<keyword evidence="7" id="KW-1185">Reference proteome</keyword>
<comment type="caution">
    <text evidence="6">The sequence shown here is derived from an EMBL/GenBank/DDBJ whole genome shotgun (WGS) entry which is preliminary data.</text>
</comment>
<keyword evidence="3 5" id="KW-0416">Keratin</keyword>
<evidence type="ECO:0000256" key="5">
    <source>
        <dbReference type="RuleBase" id="RU364002"/>
    </source>
</evidence>
<dbReference type="Pfam" id="PF02422">
    <property type="entry name" value="Keratin"/>
    <property type="match status" value="1"/>
</dbReference>
<dbReference type="GO" id="GO:0005882">
    <property type="term" value="C:intermediate filament"/>
    <property type="evidence" value="ECO:0007669"/>
    <property type="project" value="UniProtKB-KW"/>
</dbReference>
<dbReference type="InterPro" id="IPR003461">
    <property type="entry name" value="Keratin"/>
</dbReference>
<comment type="similarity">
    <text evidence="1 5">Belongs to the avian keratin family.</text>
</comment>
<sequence>MCCEKRLREQELLRQEKRRLMGILSMCKNNCWEGVKTTETNSCQWYSVKGQEEMGINCPSASSGPTSLASSCSEPCVAHCADSPVAFQASPVVVTLPDLILTSFPQSTAVGSSLSAAVGSSLSAGGVPISSGGPIGLEAGSGLCLISPPLHCTLS</sequence>
<comment type="subunit">
    <text evidence="2 5">The avian keratins (F-ker, S-ker, C-ker and B-ker) are a complex mixture of very similar polypeptides.</text>
</comment>
<evidence type="ECO:0000256" key="3">
    <source>
        <dbReference type="ARBA" id="ARBA00022744"/>
    </source>
</evidence>
<evidence type="ECO:0000313" key="7">
    <source>
        <dbReference type="Proteomes" id="UP001333110"/>
    </source>
</evidence>
<dbReference type="AlphaFoldDB" id="A0AAN7RUV6"/>
<dbReference type="Proteomes" id="UP001333110">
    <property type="component" value="Unassembled WGS sequence"/>
</dbReference>
<dbReference type="PANTHER" id="PTHR31203:SF1">
    <property type="entry name" value="BETA-KERATIN-RELATED PROTEIN-RELATED"/>
    <property type="match status" value="1"/>
</dbReference>
<evidence type="ECO:0000256" key="4">
    <source>
        <dbReference type="ARBA" id="ARBA00022990"/>
    </source>
</evidence>
<evidence type="ECO:0000313" key="6">
    <source>
        <dbReference type="EMBL" id="KAK4821389.1"/>
    </source>
</evidence>